<dbReference type="InterPro" id="IPR013525">
    <property type="entry name" value="ABC2_TM"/>
</dbReference>
<comment type="caution">
    <text evidence="13">The sequence shown here is derived from an EMBL/GenBank/DDBJ whole genome shotgun (WGS) entry which is preliminary data.</text>
</comment>
<evidence type="ECO:0000256" key="11">
    <source>
        <dbReference type="RuleBase" id="RU361157"/>
    </source>
</evidence>
<comment type="subcellular location">
    <subcellularLocation>
        <location evidence="11">Cell inner membrane</location>
        <topology evidence="11">Multi-pass membrane protein</topology>
    </subcellularLocation>
    <subcellularLocation>
        <location evidence="1">Cell membrane</location>
        <topology evidence="1">Multi-pass membrane protein</topology>
    </subcellularLocation>
</comment>
<proteinExistence type="inferred from homology"/>
<feature type="transmembrane region" description="Helical" evidence="11">
    <location>
        <begin position="242"/>
        <end position="260"/>
    </location>
</feature>
<evidence type="ECO:0000313" key="14">
    <source>
        <dbReference type="Proteomes" id="UP001215503"/>
    </source>
</evidence>
<dbReference type="Proteomes" id="UP001215503">
    <property type="component" value="Unassembled WGS sequence"/>
</dbReference>
<dbReference type="PROSITE" id="PS51012">
    <property type="entry name" value="ABC_TM2"/>
    <property type="match status" value="1"/>
</dbReference>
<organism evidence="13 14">
    <name type="scientific">Aquibaculum arenosum</name>
    <dbReference type="NCBI Taxonomy" id="3032591"/>
    <lineage>
        <taxon>Bacteria</taxon>
        <taxon>Pseudomonadati</taxon>
        <taxon>Pseudomonadota</taxon>
        <taxon>Alphaproteobacteria</taxon>
        <taxon>Rhodospirillales</taxon>
        <taxon>Rhodovibrionaceae</taxon>
        <taxon>Aquibaculum</taxon>
    </lineage>
</organism>
<keyword evidence="14" id="KW-1185">Reference proteome</keyword>
<comment type="similarity">
    <text evidence="2 11">Belongs to the ABC-2 integral membrane protein family.</text>
</comment>
<keyword evidence="9" id="KW-0625">Polysaccharide transport</keyword>
<feature type="transmembrane region" description="Helical" evidence="11">
    <location>
        <begin position="126"/>
        <end position="143"/>
    </location>
</feature>
<dbReference type="RefSeq" id="WP_275820377.1">
    <property type="nucleotide sequence ID" value="NZ_JARHUD010000002.1"/>
</dbReference>
<dbReference type="InterPro" id="IPR047817">
    <property type="entry name" value="ABC2_TM_bact-type"/>
</dbReference>
<dbReference type="Pfam" id="PF01061">
    <property type="entry name" value="ABC2_membrane"/>
    <property type="match status" value="1"/>
</dbReference>
<keyword evidence="5" id="KW-0762">Sugar transport</keyword>
<feature type="domain" description="ABC transmembrane type-2" evidence="12">
    <location>
        <begin position="38"/>
        <end position="263"/>
    </location>
</feature>
<gene>
    <name evidence="13" type="ORF">P2G67_04285</name>
</gene>
<evidence type="ECO:0000256" key="10">
    <source>
        <dbReference type="ARBA" id="ARBA00023136"/>
    </source>
</evidence>
<feature type="transmembrane region" description="Helical" evidence="11">
    <location>
        <begin position="150"/>
        <end position="175"/>
    </location>
</feature>
<feature type="transmembrane region" description="Helical" evidence="11">
    <location>
        <begin position="187"/>
        <end position="204"/>
    </location>
</feature>
<keyword evidence="3 11" id="KW-0813">Transport</keyword>
<keyword evidence="10 11" id="KW-0472">Membrane</keyword>
<evidence type="ECO:0000256" key="6">
    <source>
        <dbReference type="ARBA" id="ARBA00022692"/>
    </source>
</evidence>
<evidence type="ECO:0000259" key="12">
    <source>
        <dbReference type="PROSITE" id="PS51012"/>
    </source>
</evidence>
<keyword evidence="7" id="KW-0972">Capsule biogenesis/degradation</keyword>
<evidence type="ECO:0000256" key="8">
    <source>
        <dbReference type="ARBA" id="ARBA00022989"/>
    </source>
</evidence>
<keyword evidence="6 11" id="KW-0812">Transmembrane</keyword>
<evidence type="ECO:0000256" key="3">
    <source>
        <dbReference type="ARBA" id="ARBA00022448"/>
    </source>
</evidence>
<evidence type="ECO:0000313" key="13">
    <source>
        <dbReference type="EMBL" id="MDF2095190.1"/>
    </source>
</evidence>
<evidence type="ECO:0000256" key="9">
    <source>
        <dbReference type="ARBA" id="ARBA00023047"/>
    </source>
</evidence>
<accession>A0ABT5YJS3</accession>
<name>A0ABT5YJS3_9PROT</name>
<dbReference type="PRINTS" id="PR00164">
    <property type="entry name" value="ABC2TRNSPORT"/>
</dbReference>
<sequence length="267" mass="30299">MSATRSFGDLGRSLTVQGRVIYALILREMQSRFGRSNIGYLWALVEPLLLVGVFTLGYVAIGRRSPPQGMEFLPFLATSIIAYLSMRNIASRMSSAIESNRSLLLFPQVTPFDLMLGRLLLETATFIAVFVVIIGGGVILGFASPPDRPFLLLVTVIYTALLGAGIGMLLGAITMNFPWVDHFMRPTWRLMLWISGIFFTLKQLPMSVQDILVWNPILHVIELMRAAYFAQVEPYRVSYGYVNWWILITTFMGLLCERMFRDRRKEK</sequence>
<dbReference type="PANTHER" id="PTHR30413">
    <property type="entry name" value="INNER MEMBRANE TRANSPORT PERMEASE"/>
    <property type="match status" value="1"/>
</dbReference>
<dbReference type="PANTHER" id="PTHR30413:SF10">
    <property type="entry name" value="CAPSULE POLYSACCHARIDE EXPORT INNER-MEMBRANE PROTEIN CTRC"/>
    <property type="match status" value="1"/>
</dbReference>
<reference evidence="13 14" key="1">
    <citation type="submission" date="2023-03" db="EMBL/GenBank/DDBJ databases">
        <title>Fodinicurvata sp. CAU 1616 isolated from sea sendiment.</title>
        <authorList>
            <person name="Kim W."/>
        </authorList>
    </citation>
    <scope>NUCLEOTIDE SEQUENCE [LARGE SCALE GENOMIC DNA]</scope>
    <source>
        <strain evidence="13 14">CAU 1616</strain>
    </source>
</reference>
<keyword evidence="4 11" id="KW-1003">Cell membrane</keyword>
<protein>
    <recommendedName>
        <fullName evidence="11">Transport permease protein</fullName>
    </recommendedName>
</protein>
<keyword evidence="8 11" id="KW-1133">Transmembrane helix</keyword>
<evidence type="ECO:0000256" key="1">
    <source>
        <dbReference type="ARBA" id="ARBA00004651"/>
    </source>
</evidence>
<feature type="transmembrane region" description="Helical" evidence="11">
    <location>
        <begin position="39"/>
        <end position="60"/>
    </location>
</feature>
<evidence type="ECO:0000256" key="7">
    <source>
        <dbReference type="ARBA" id="ARBA00022903"/>
    </source>
</evidence>
<evidence type="ECO:0000256" key="4">
    <source>
        <dbReference type="ARBA" id="ARBA00022475"/>
    </source>
</evidence>
<feature type="transmembrane region" description="Helical" evidence="11">
    <location>
        <begin position="72"/>
        <end position="90"/>
    </location>
</feature>
<dbReference type="InterPro" id="IPR000412">
    <property type="entry name" value="ABC_2_transport"/>
</dbReference>
<evidence type="ECO:0000256" key="5">
    <source>
        <dbReference type="ARBA" id="ARBA00022597"/>
    </source>
</evidence>
<evidence type="ECO:0000256" key="2">
    <source>
        <dbReference type="ARBA" id="ARBA00007783"/>
    </source>
</evidence>
<dbReference type="EMBL" id="JARHUD010000002">
    <property type="protein sequence ID" value="MDF2095190.1"/>
    <property type="molecule type" value="Genomic_DNA"/>
</dbReference>